<evidence type="ECO:0000256" key="1">
    <source>
        <dbReference type="ARBA" id="ARBA00023015"/>
    </source>
</evidence>
<dbReference type="Proteomes" id="UP000190286">
    <property type="component" value="Unassembled WGS sequence"/>
</dbReference>
<gene>
    <name evidence="6" type="ORF">SAMN02745178_01875</name>
</gene>
<dbReference type="OrthoDB" id="9812484at2"/>
<dbReference type="InterPro" id="IPR023772">
    <property type="entry name" value="DNA-bd_HTH_TetR-type_CS"/>
</dbReference>
<evidence type="ECO:0000259" key="5">
    <source>
        <dbReference type="PROSITE" id="PS50977"/>
    </source>
</evidence>
<evidence type="ECO:0000313" key="6">
    <source>
        <dbReference type="EMBL" id="SKA88811.1"/>
    </source>
</evidence>
<dbReference type="InterPro" id="IPR050109">
    <property type="entry name" value="HTH-type_TetR-like_transc_reg"/>
</dbReference>
<dbReference type="Gene3D" id="1.10.357.10">
    <property type="entry name" value="Tetracycline Repressor, domain 2"/>
    <property type="match status" value="1"/>
</dbReference>
<dbReference type="GO" id="GO:0000976">
    <property type="term" value="F:transcription cis-regulatory region binding"/>
    <property type="evidence" value="ECO:0007669"/>
    <property type="project" value="TreeGrafter"/>
</dbReference>
<dbReference type="GeneID" id="93338330"/>
<sequence>MTMDNHAARKAAVYEAALQLIARGVSPAAMTIQQLADTAGIGKGTVYGYFSSKEEILQGLAEYCFARENERIRVLFADCCTLAGLEERAVAYLQDIASNRMGDYKMIAQALGTTGRCESVPACADELRDIMRTLLIRLQAAGEIDPAVSLEYCCTAIFSAVVGGLIGLCFTAECGIQSALPENLKMMLHRTLQVQQ</sequence>
<dbReference type="PANTHER" id="PTHR30055">
    <property type="entry name" value="HTH-TYPE TRANSCRIPTIONAL REGULATOR RUTR"/>
    <property type="match status" value="1"/>
</dbReference>
<organism evidence="6 7">
    <name type="scientific">Gemmiger formicilis</name>
    <dbReference type="NCBI Taxonomy" id="745368"/>
    <lineage>
        <taxon>Bacteria</taxon>
        <taxon>Bacillati</taxon>
        <taxon>Bacillota</taxon>
        <taxon>Clostridia</taxon>
        <taxon>Eubacteriales</taxon>
        <taxon>Gemmiger</taxon>
    </lineage>
</organism>
<dbReference type="GO" id="GO:0003700">
    <property type="term" value="F:DNA-binding transcription factor activity"/>
    <property type="evidence" value="ECO:0007669"/>
    <property type="project" value="TreeGrafter"/>
</dbReference>
<proteinExistence type="predicted"/>
<dbReference type="Pfam" id="PF00440">
    <property type="entry name" value="TetR_N"/>
    <property type="match status" value="1"/>
</dbReference>
<protein>
    <submittedName>
        <fullName evidence="6">Transcriptional regulator, TetR family</fullName>
    </submittedName>
</protein>
<evidence type="ECO:0000256" key="3">
    <source>
        <dbReference type="ARBA" id="ARBA00023163"/>
    </source>
</evidence>
<dbReference type="InterPro" id="IPR001647">
    <property type="entry name" value="HTH_TetR"/>
</dbReference>
<keyword evidence="7" id="KW-1185">Reference proteome</keyword>
<feature type="DNA-binding region" description="H-T-H motif" evidence="4">
    <location>
        <begin position="31"/>
        <end position="50"/>
    </location>
</feature>
<evidence type="ECO:0000313" key="7">
    <source>
        <dbReference type="Proteomes" id="UP000190286"/>
    </source>
</evidence>
<accession>A0A1T4XI75</accession>
<dbReference type="PANTHER" id="PTHR30055:SF234">
    <property type="entry name" value="HTH-TYPE TRANSCRIPTIONAL REGULATOR BETI"/>
    <property type="match status" value="1"/>
</dbReference>
<dbReference type="PROSITE" id="PS01081">
    <property type="entry name" value="HTH_TETR_1"/>
    <property type="match status" value="1"/>
</dbReference>
<evidence type="ECO:0000256" key="4">
    <source>
        <dbReference type="PROSITE-ProRule" id="PRU00335"/>
    </source>
</evidence>
<dbReference type="STRING" id="745368.SAMN02745178_01875"/>
<keyword evidence="3" id="KW-0804">Transcription</keyword>
<dbReference type="AlphaFoldDB" id="A0A1T4XI75"/>
<dbReference type="InterPro" id="IPR009057">
    <property type="entry name" value="Homeodomain-like_sf"/>
</dbReference>
<dbReference type="SUPFAM" id="SSF46689">
    <property type="entry name" value="Homeodomain-like"/>
    <property type="match status" value="1"/>
</dbReference>
<keyword evidence="1" id="KW-0805">Transcription regulation</keyword>
<dbReference type="RefSeq" id="WP_078784789.1">
    <property type="nucleotide sequence ID" value="NZ_FUYF01000010.1"/>
</dbReference>
<name>A0A1T4XI75_9FIRM</name>
<feature type="domain" description="HTH tetR-type" evidence="5">
    <location>
        <begin position="7"/>
        <end position="68"/>
    </location>
</feature>
<evidence type="ECO:0000256" key="2">
    <source>
        <dbReference type="ARBA" id="ARBA00023125"/>
    </source>
</evidence>
<keyword evidence="2 4" id="KW-0238">DNA-binding</keyword>
<dbReference type="PROSITE" id="PS50977">
    <property type="entry name" value="HTH_TETR_2"/>
    <property type="match status" value="1"/>
</dbReference>
<reference evidence="6 7" key="1">
    <citation type="submission" date="2017-02" db="EMBL/GenBank/DDBJ databases">
        <authorList>
            <person name="Peterson S.W."/>
        </authorList>
    </citation>
    <scope>NUCLEOTIDE SEQUENCE [LARGE SCALE GENOMIC DNA]</scope>
    <source>
        <strain evidence="6 7">ATCC 27749</strain>
    </source>
</reference>
<dbReference type="EMBL" id="FUYF01000010">
    <property type="protein sequence ID" value="SKA88811.1"/>
    <property type="molecule type" value="Genomic_DNA"/>
</dbReference>